<accession>A0A380TNH5</accession>
<name>A0A380TNH5_9PAST</name>
<dbReference type="EMBL" id="UFRQ01000003">
    <property type="protein sequence ID" value="SUT87423.1"/>
    <property type="molecule type" value="Genomic_DNA"/>
</dbReference>
<keyword evidence="2" id="KW-1185">Reference proteome</keyword>
<evidence type="ECO:0000313" key="2">
    <source>
        <dbReference type="Proteomes" id="UP000254649"/>
    </source>
</evidence>
<sequence>MFDTQNSSQHLSEIYDQAKEFFIQKIPAENAVEVLEKYLNLPDKSKLPISLEDCTTAY</sequence>
<dbReference type="Proteomes" id="UP000254649">
    <property type="component" value="Unassembled WGS sequence"/>
</dbReference>
<organism evidence="1 2">
    <name type="scientific">[Actinobacillus] rossii</name>
    <dbReference type="NCBI Taxonomy" id="123820"/>
    <lineage>
        <taxon>Bacteria</taxon>
        <taxon>Pseudomonadati</taxon>
        <taxon>Pseudomonadota</taxon>
        <taxon>Gammaproteobacteria</taxon>
        <taxon>Pasteurellales</taxon>
        <taxon>Pasteurellaceae</taxon>
    </lineage>
</organism>
<protein>
    <submittedName>
        <fullName evidence="1">Uncharacterized protein</fullName>
    </submittedName>
</protein>
<dbReference type="AlphaFoldDB" id="A0A380TNH5"/>
<reference evidence="1 2" key="1">
    <citation type="submission" date="2018-06" db="EMBL/GenBank/DDBJ databases">
        <authorList>
            <consortium name="Pathogen Informatics"/>
            <person name="Doyle S."/>
        </authorList>
    </citation>
    <scope>NUCLEOTIDE SEQUENCE [LARGE SCALE GENOMIC DNA]</scope>
    <source>
        <strain evidence="1 2">NCTC10801</strain>
    </source>
</reference>
<proteinExistence type="predicted"/>
<gene>
    <name evidence="1" type="ORF">NCTC10801_00170</name>
</gene>
<evidence type="ECO:0000313" key="1">
    <source>
        <dbReference type="EMBL" id="SUT87423.1"/>
    </source>
</evidence>